<dbReference type="RefSeq" id="WP_347925182.1">
    <property type="nucleotide sequence ID" value="NZ_CP157199.1"/>
</dbReference>
<gene>
    <name evidence="5" type="ORF">ABGB03_04465</name>
</gene>
<name>A0AAU7BV35_9FLAO</name>
<evidence type="ECO:0000259" key="4">
    <source>
        <dbReference type="PROSITE" id="PS50893"/>
    </source>
</evidence>
<organism evidence="5">
    <name type="scientific">Pontimicrobium sp. SW4</name>
    <dbReference type="NCBI Taxonomy" id="3153519"/>
    <lineage>
        <taxon>Bacteria</taxon>
        <taxon>Pseudomonadati</taxon>
        <taxon>Bacteroidota</taxon>
        <taxon>Flavobacteriia</taxon>
        <taxon>Flavobacteriales</taxon>
        <taxon>Flavobacteriaceae</taxon>
        <taxon>Pontimicrobium</taxon>
    </lineage>
</organism>
<dbReference type="PROSITE" id="PS50893">
    <property type="entry name" value="ABC_TRANSPORTER_2"/>
    <property type="match status" value="1"/>
</dbReference>
<dbReference type="InterPro" id="IPR003593">
    <property type="entry name" value="AAA+_ATPase"/>
</dbReference>
<feature type="domain" description="ABC transporter" evidence="4">
    <location>
        <begin position="2"/>
        <end position="227"/>
    </location>
</feature>
<evidence type="ECO:0000256" key="2">
    <source>
        <dbReference type="ARBA" id="ARBA00022741"/>
    </source>
</evidence>
<keyword evidence="2" id="KW-0547">Nucleotide-binding</keyword>
<evidence type="ECO:0000256" key="3">
    <source>
        <dbReference type="ARBA" id="ARBA00022840"/>
    </source>
</evidence>
<dbReference type="InterPro" id="IPR003439">
    <property type="entry name" value="ABC_transporter-like_ATP-bd"/>
</dbReference>
<reference evidence="5" key="1">
    <citation type="submission" date="2024-05" db="EMBL/GenBank/DDBJ databases">
        <title>Pontimicrobium maritimus sp. nov., isolated form sea water.</title>
        <authorList>
            <person name="Muhammad N."/>
            <person name="Vuong T.Q."/>
            <person name="Han H.L."/>
            <person name="Kim S.-G."/>
        </authorList>
    </citation>
    <scope>NUCLEOTIDE SEQUENCE</scope>
    <source>
        <strain evidence="5">SW4</strain>
    </source>
</reference>
<dbReference type="SUPFAM" id="SSF52540">
    <property type="entry name" value="P-loop containing nucleoside triphosphate hydrolases"/>
    <property type="match status" value="1"/>
</dbReference>
<dbReference type="PANTHER" id="PTHR42939">
    <property type="entry name" value="ABC TRANSPORTER ATP-BINDING PROTEIN ALBC-RELATED"/>
    <property type="match status" value="1"/>
</dbReference>
<dbReference type="GO" id="GO:0005524">
    <property type="term" value="F:ATP binding"/>
    <property type="evidence" value="ECO:0007669"/>
    <property type="project" value="UniProtKB-KW"/>
</dbReference>
<dbReference type="CDD" id="cd03230">
    <property type="entry name" value="ABC_DR_subfamily_A"/>
    <property type="match status" value="1"/>
</dbReference>
<sequence>MIQINNLRFNYPNGKTILNDLTLHLESGKIYGLFGRNGEGKSTLIKLMAGLLFSKSGTCLVKGEDVSKRSASALQDIFVIPENFELSALKIATFEKVNSVFYPKFSREQFYELIQEFKLLPTENISNLSFGQKKKVLIAFGISANTKLLLMDEPTNGLDIPSKSQFRKILASVINDEKCIVISTHQVRDLHNLIDHVIILDQTKVLFDQSLSKISEHLWFGKTFQNIEDSFIYSDVSFGGKAIHHRKDKDETEVDLELLFNAALSKTETINNALKNSYRETTV</sequence>
<dbReference type="InterPro" id="IPR027417">
    <property type="entry name" value="P-loop_NTPase"/>
</dbReference>
<dbReference type="AlphaFoldDB" id="A0AAU7BV35"/>
<evidence type="ECO:0000313" key="5">
    <source>
        <dbReference type="EMBL" id="XBG62155.1"/>
    </source>
</evidence>
<keyword evidence="3 5" id="KW-0067">ATP-binding</keyword>
<protein>
    <submittedName>
        <fullName evidence="5">ABC transporter ATP-binding protein</fullName>
    </submittedName>
</protein>
<accession>A0AAU7BV35</accession>
<dbReference type="SMART" id="SM00382">
    <property type="entry name" value="AAA"/>
    <property type="match status" value="1"/>
</dbReference>
<evidence type="ECO:0000256" key="1">
    <source>
        <dbReference type="ARBA" id="ARBA00022448"/>
    </source>
</evidence>
<dbReference type="GO" id="GO:0016887">
    <property type="term" value="F:ATP hydrolysis activity"/>
    <property type="evidence" value="ECO:0007669"/>
    <property type="project" value="InterPro"/>
</dbReference>
<dbReference type="PANTHER" id="PTHR42939:SF1">
    <property type="entry name" value="ABC TRANSPORTER ATP-BINDING PROTEIN ALBC-RELATED"/>
    <property type="match status" value="1"/>
</dbReference>
<dbReference type="Gene3D" id="3.40.50.300">
    <property type="entry name" value="P-loop containing nucleotide triphosphate hydrolases"/>
    <property type="match status" value="1"/>
</dbReference>
<keyword evidence="1" id="KW-0813">Transport</keyword>
<dbReference type="EMBL" id="CP157199">
    <property type="protein sequence ID" value="XBG62155.1"/>
    <property type="molecule type" value="Genomic_DNA"/>
</dbReference>
<dbReference type="InterPro" id="IPR051782">
    <property type="entry name" value="ABC_Transporter_VariousFunc"/>
</dbReference>
<proteinExistence type="predicted"/>
<dbReference type="Pfam" id="PF00005">
    <property type="entry name" value="ABC_tran"/>
    <property type="match status" value="1"/>
</dbReference>